<proteinExistence type="predicted"/>
<accession>A0ABT8HCR9</accession>
<dbReference type="Gene3D" id="3.30.530.20">
    <property type="match status" value="1"/>
</dbReference>
<dbReference type="PANTHER" id="PTHR39683:SF4">
    <property type="entry name" value="COENZYME Q-BINDING PROTEIN COQ10 START DOMAIN-CONTAINING PROTEIN"/>
    <property type="match status" value="1"/>
</dbReference>
<keyword evidence="2" id="KW-1185">Reference proteome</keyword>
<evidence type="ECO:0000313" key="1">
    <source>
        <dbReference type="EMBL" id="MDN4518087.1"/>
    </source>
</evidence>
<evidence type="ECO:0000313" key="2">
    <source>
        <dbReference type="Proteomes" id="UP001172687"/>
    </source>
</evidence>
<dbReference type="EMBL" id="JAUHTC010000037">
    <property type="protein sequence ID" value="MDN4518087.1"/>
    <property type="molecule type" value="Genomic_DNA"/>
</dbReference>
<dbReference type="PANTHER" id="PTHR39683">
    <property type="entry name" value="CONSERVED PROTEIN TB16.3"/>
    <property type="match status" value="1"/>
</dbReference>
<dbReference type="Pfam" id="PF10604">
    <property type="entry name" value="Polyketide_cyc2"/>
    <property type="match status" value="1"/>
</dbReference>
<comment type="caution">
    <text evidence="1">The sequence shown here is derived from an EMBL/GenBank/DDBJ whole genome shotgun (WGS) entry which is preliminary data.</text>
</comment>
<dbReference type="CDD" id="cd07819">
    <property type="entry name" value="SRPBCC_2"/>
    <property type="match status" value="1"/>
</dbReference>
<dbReference type="InterPro" id="IPR019587">
    <property type="entry name" value="Polyketide_cyclase/dehydratase"/>
</dbReference>
<dbReference type="Proteomes" id="UP001172687">
    <property type="component" value="Unassembled WGS sequence"/>
</dbReference>
<name>A0ABT8HCR9_MYCAO</name>
<sequence length="148" mass="16674">MAIRASREVLIEAPRDAVMEALADVGALPSYSSMHKRAEVMDRYPDGRPHHVRVKIRLLGLVDTEILEYRWGPDWLVWDAQPTSQQYAQHVEYRLSSDDHGECTRVRIDITVEPVVPIPEFLIRRACGGVLDAATTGLRELALRDAGT</sequence>
<dbReference type="SUPFAM" id="SSF55961">
    <property type="entry name" value="Bet v1-like"/>
    <property type="match status" value="1"/>
</dbReference>
<reference evidence="1" key="1">
    <citation type="submission" date="2023-07" db="EMBL/GenBank/DDBJ databases">
        <title>Degradation of tert-butanol by M. austroafricanum TBA100.</title>
        <authorList>
            <person name="Helbich S."/>
            <person name="Vainshtein Y."/>
        </authorList>
    </citation>
    <scope>NUCLEOTIDE SEQUENCE</scope>
    <source>
        <strain evidence="1">TBA100</strain>
    </source>
</reference>
<gene>
    <name evidence="1" type="ORF">QYF68_09650</name>
</gene>
<protein>
    <submittedName>
        <fullName evidence="1">SRPBCC family protein</fullName>
    </submittedName>
</protein>
<dbReference type="InterPro" id="IPR023393">
    <property type="entry name" value="START-like_dom_sf"/>
</dbReference>
<organism evidence="1 2">
    <name type="scientific">Mycolicibacterium austroafricanum</name>
    <name type="common">Mycobacterium austroafricanum</name>
    <dbReference type="NCBI Taxonomy" id="39687"/>
    <lineage>
        <taxon>Bacteria</taxon>
        <taxon>Bacillati</taxon>
        <taxon>Actinomycetota</taxon>
        <taxon>Actinomycetes</taxon>
        <taxon>Mycobacteriales</taxon>
        <taxon>Mycobacteriaceae</taxon>
        <taxon>Mycolicibacterium</taxon>
    </lineage>
</organism>
<dbReference type="RefSeq" id="WP_011782212.1">
    <property type="nucleotide sequence ID" value="NZ_CP070380.1"/>
</dbReference>